<comment type="cofactor">
    <cofactor evidence="1">
        <name>Zn(2+)</name>
        <dbReference type="ChEBI" id="CHEBI:29105"/>
    </cofactor>
</comment>
<dbReference type="GO" id="GO:0030313">
    <property type="term" value="C:cell envelope"/>
    <property type="evidence" value="ECO:0007669"/>
    <property type="project" value="UniProtKB-SubCell"/>
</dbReference>
<proteinExistence type="predicted"/>
<evidence type="ECO:0000256" key="5">
    <source>
        <dbReference type="ARBA" id="ARBA00022801"/>
    </source>
</evidence>
<dbReference type="InterPro" id="IPR011055">
    <property type="entry name" value="Dup_hybrid_motif"/>
</dbReference>
<dbReference type="InterPro" id="IPR016047">
    <property type="entry name" value="M23ase_b-sheet_dom"/>
</dbReference>
<evidence type="ECO:0000313" key="9">
    <source>
        <dbReference type="EMBL" id="HAV92007.1"/>
    </source>
</evidence>
<dbReference type="PROSITE" id="PS51782">
    <property type="entry name" value="LYSM"/>
    <property type="match status" value="1"/>
</dbReference>
<dbReference type="Gene3D" id="2.70.70.10">
    <property type="entry name" value="Glucose Permease (Domain IIA)"/>
    <property type="match status" value="1"/>
</dbReference>
<evidence type="ECO:0000259" key="8">
    <source>
        <dbReference type="PROSITE" id="PS51782"/>
    </source>
</evidence>
<keyword evidence="7" id="KW-0482">Metalloprotease</keyword>
<evidence type="ECO:0000256" key="3">
    <source>
        <dbReference type="ARBA" id="ARBA00022670"/>
    </source>
</evidence>
<name>A0A350H8Z1_UNCW3</name>
<dbReference type="CDD" id="cd12797">
    <property type="entry name" value="M23_peptidase"/>
    <property type="match status" value="1"/>
</dbReference>
<dbReference type="Pfam" id="PF19425">
    <property type="entry name" value="Csd3_N2"/>
    <property type="match status" value="1"/>
</dbReference>
<dbReference type="SUPFAM" id="SSF51261">
    <property type="entry name" value="Duplicated hybrid motif"/>
    <property type="match status" value="1"/>
</dbReference>
<dbReference type="Gene3D" id="3.10.450.350">
    <property type="match status" value="2"/>
</dbReference>
<accession>A0A350H8Z1</accession>
<dbReference type="EMBL" id="DMZY01000072">
    <property type="protein sequence ID" value="HAV92007.1"/>
    <property type="molecule type" value="Genomic_DNA"/>
</dbReference>
<reference evidence="9 10" key="1">
    <citation type="journal article" date="2018" name="Nat. Biotechnol.">
        <title>A standardized bacterial taxonomy based on genome phylogeny substantially revises the tree of life.</title>
        <authorList>
            <person name="Parks D.H."/>
            <person name="Chuvochina M."/>
            <person name="Waite D.W."/>
            <person name="Rinke C."/>
            <person name="Skarshewski A."/>
            <person name="Chaumeil P.A."/>
            <person name="Hugenholtz P."/>
        </authorList>
    </citation>
    <scope>NUCLEOTIDE SEQUENCE [LARGE SCALE GENOMIC DNA]</scope>
    <source>
        <strain evidence="9">UBA9956</strain>
    </source>
</reference>
<dbReference type="InterPro" id="IPR018392">
    <property type="entry name" value="LysM"/>
</dbReference>
<dbReference type="GO" id="GO:0046872">
    <property type="term" value="F:metal ion binding"/>
    <property type="evidence" value="ECO:0007669"/>
    <property type="project" value="UniProtKB-KW"/>
</dbReference>
<evidence type="ECO:0000313" key="10">
    <source>
        <dbReference type="Proteomes" id="UP000264062"/>
    </source>
</evidence>
<dbReference type="PANTHER" id="PTHR21666:SF288">
    <property type="entry name" value="CELL DIVISION PROTEIN YTFB"/>
    <property type="match status" value="1"/>
</dbReference>
<feature type="domain" description="LysM" evidence="8">
    <location>
        <begin position="39"/>
        <end position="87"/>
    </location>
</feature>
<dbReference type="GO" id="GO:0004222">
    <property type="term" value="F:metalloendopeptidase activity"/>
    <property type="evidence" value="ECO:0007669"/>
    <property type="project" value="TreeGrafter"/>
</dbReference>
<dbReference type="AlphaFoldDB" id="A0A350H8Z1"/>
<dbReference type="GO" id="GO:0006508">
    <property type="term" value="P:proteolysis"/>
    <property type="evidence" value="ECO:0007669"/>
    <property type="project" value="UniProtKB-KW"/>
</dbReference>
<keyword evidence="6" id="KW-0862">Zinc</keyword>
<sequence>MRKRTIVLFIIAVSLLPLFTWRVKGDTQQHKENTNLVGVRYVLKRGDTVIDILRKSHLAVSIIDSVVKMFEDNVDPKSIKPGEEIYIFTDKDFTFRKLEYRKSLAEVYTIEFDEKFKSQKKEVKKSVSVTLIEGEVTSNLYYTFKIKGEKDELASQFAKVFEWQFDAYTDVQNNDRYTILIEKIFIDDKFFGYGKILYASFENKENMFEAFYYGNDSISGYYDDVGNSLSGTIMKAPLAFYTRISSKFTTKRFHPILKKNMAHEAIDYSAPRGTLVYAAGDGYIIQKGYNAMGGRTIKIRHENGYVTEYCHLYKYAPNAKVGKFVKQGETIGFVGRTGYATGNHLHYAVNLNGKYVNPLKMKFENASSIPDSSKTEYFVYVDIVRSFILAAKSIMNFPALSSKKEFIFKYANSAGKPTGI</sequence>
<comment type="subcellular location">
    <subcellularLocation>
        <location evidence="2">Cell envelope</location>
    </subcellularLocation>
</comment>
<keyword evidence="4" id="KW-0479">Metal-binding</keyword>
<evidence type="ECO:0000256" key="6">
    <source>
        <dbReference type="ARBA" id="ARBA00022833"/>
    </source>
</evidence>
<evidence type="ECO:0000256" key="7">
    <source>
        <dbReference type="ARBA" id="ARBA00023049"/>
    </source>
</evidence>
<dbReference type="Pfam" id="PF01551">
    <property type="entry name" value="Peptidase_M23"/>
    <property type="match status" value="1"/>
</dbReference>
<keyword evidence="5" id="KW-0378">Hydrolase</keyword>
<organism evidence="9 10">
    <name type="scientific">candidate division WOR-3 bacterium</name>
    <dbReference type="NCBI Taxonomy" id="2052148"/>
    <lineage>
        <taxon>Bacteria</taxon>
        <taxon>Bacteria division WOR-3</taxon>
    </lineage>
</organism>
<comment type="caution">
    <text evidence="9">The sequence shown here is derived from an EMBL/GenBank/DDBJ whole genome shotgun (WGS) entry which is preliminary data.</text>
</comment>
<keyword evidence="3" id="KW-0645">Protease</keyword>
<dbReference type="Proteomes" id="UP000264062">
    <property type="component" value="Unassembled WGS sequence"/>
</dbReference>
<evidence type="ECO:0000256" key="1">
    <source>
        <dbReference type="ARBA" id="ARBA00001947"/>
    </source>
</evidence>
<evidence type="ECO:0000256" key="2">
    <source>
        <dbReference type="ARBA" id="ARBA00004196"/>
    </source>
</evidence>
<dbReference type="PANTHER" id="PTHR21666">
    <property type="entry name" value="PEPTIDASE-RELATED"/>
    <property type="match status" value="1"/>
</dbReference>
<protein>
    <recommendedName>
        <fullName evidence="8">LysM domain-containing protein</fullName>
    </recommendedName>
</protein>
<gene>
    <name evidence="9" type="ORF">DCW38_02360</name>
</gene>
<dbReference type="InterPro" id="IPR045834">
    <property type="entry name" value="Csd3_N2"/>
</dbReference>
<evidence type="ECO:0000256" key="4">
    <source>
        <dbReference type="ARBA" id="ARBA00022723"/>
    </source>
</evidence>
<dbReference type="InterPro" id="IPR050570">
    <property type="entry name" value="Cell_wall_metabolism_enzyme"/>
</dbReference>